<name>A0ABD1GHS1_SALDI</name>
<sequence length="134" mass="15048">MAVSDGIKKNYQLFCLSLSICVYLCRFAEKRLEKEWGDNDNNGREAERSSSRLTNQWNAPPPRSMIHLSLDHFFCQNPDDSYDSPSPCFESPSTKKGAFPLAGASGSRRKIFTATYLSSPIRGASFSSETNFVY</sequence>
<comment type="caution">
    <text evidence="2">The sequence shown here is derived from an EMBL/GenBank/DDBJ whole genome shotgun (WGS) entry which is preliminary data.</text>
</comment>
<dbReference type="EMBL" id="JBEAFC010000008">
    <property type="protein sequence ID" value="KAL1543675.1"/>
    <property type="molecule type" value="Genomic_DNA"/>
</dbReference>
<evidence type="ECO:0000313" key="3">
    <source>
        <dbReference type="Proteomes" id="UP001567538"/>
    </source>
</evidence>
<keyword evidence="3" id="KW-1185">Reference proteome</keyword>
<evidence type="ECO:0000256" key="1">
    <source>
        <dbReference type="SAM" id="MobiDB-lite"/>
    </source>
</evidence>
<feature type="compositionally biased region" description="Basic and acidic residues" evidence="1">
    <location>
        <begin position="36"/>
        <end position="50"/>
    </location>
</feature>
<protein>
    <submittedName>
        <fullName evidence="2">Uncharacterized protein</fullName>
    </submittedName>
</protein>
<accession>A0ABD1GHS1</accession>
<organism evidence="2 3">
    <name type="scientific">Salvia divinorum</name>
    <name type="common">Maria pastora</name>
    <name type="synonym">Diviner's sage</name>
    <dbReference type="NCBI Taxonomy" id="28513"/>
    <lineage>
        <taxon>Eukaryota</taxon>
        <taxon>Viridiplantae</taxon>
        <taxon>Streptophyta</taxon>
        <taxon>Embryophyta</taxon>
        <taxon>Tracheophyta</taxon>
        <taxon>Spermatophyta</taxon>
        <taxon>Magnoliopsida</taxon>
        <taxon>eudicotyledons</taxon>
        <taxon>Gunneridae</taxon>
        <taxon>Pentapetalae</taxon>
        <taxon>asterids</taxon>
        <taxon>lamiids</taxon>
        <taxon>Lamiales</taxon>
        <taxon>Lamiaceae</taxon>
        <taxon>Nepetoideae</taxon>
        <taxon>Mentheae</taxon>
        <taxon>Salviinae</taxon>
        <taxon>Salvia</taxon>
        <taxon>Salvia subgen. Calosphace</taxon>
    </lineage>
</organism>
<proteinExistence type="predicted"/>
<gene>
    <name evidence="2" type="ORF">AAHA92_20617</name>
</gene>
<feature type="region of interest" description="Disordered" evidence="1">
    <location>
        <begin position="36"/>
        <end position="60"/>
    </location>
</feature>
<reference evidence="2 3" key="1">
    <citation type="submission" date="2024-06" db="EMBL/GenBank/DDBJ databases">
        <title>A chromosome level genome sequence of Diviner's sage (Salvia divinorum).</title>
        <authorList>
            <person name="Ford S.A."/>
            <person name="Ro D.-K."/>
            <person name="Ness R.W."/>
            <person name="Phillips M.A."/>
        </authorList>
    </citation>
    <scope>NUCLEOTIDE SEQUENCE [LARGE SCALE GENOMIC DNA]</scope>
    <source>
        <strain evidence="2">SAF-2024a</strain>
        <tissue evidence="2">Leaf</tissue>
    </source>
</reference>
<evidence type="ECO:0000313" key="2">
    <source>
        <dbReference type="EMBL" id="KAL1543675.1"/>
    </source>
</evidence>
<dbReference type="Proteomes" id="UP001567538">
    <property type="component" value="Unassembled WGS sequence"/>
</dbReference>
<dbReference type="AlphaFoldDB" id="A0ABD1GHS1"/>